<accession>A0A934M2U2</accession>
<evidence type="ECO:0000313" key="1">
    <source>
        <dbReference type="EMBL" id="MBI6872487.1"/>
    </source>
</evidence>
<gene>
    <name evidence="1" type="ORF">I6U51_07155</name>
</gene>
<protein>
    <submittedName>
        <fullName evidence="1">Uncharacterized protein</fullName>
    </submittedName>
</protein>
<proteinExistence type="predicted"/>
<keyword evidence="2" id="KW-1185">Reference proteome</keyword>
<name>A0A934M2U2_9CLOT</name>
<sequence length="57" mass="6862">MYDAKVLNNIDELNNIRETNDCIRCDCIGDRAYFRQIQYESMFEFKTVHIPMENVIK</sequence>
<evidence type="ECO:0000313" key="2">
    <source>
        <dbReference type="Proteomes" id="UP000622687"/>
    </source>
</evidence>
<dbReference type="RefSeq" id="WP_211141980.1">
    <property type="nucleotide sequence ID" value="NZ_JAEEGB010000006.1"/>
</dbReference>
<organism evidence="1 2">
    <name type="scientific">Clostridium aciditolerans</name>
    <dbReference type="NCBI Taxonomy" id="339861"/>
    <lineage>
        <taxon>Bacteria</taxon>
        <taxon>Bacillati</taxon>
        <taxon>Bacillota</taxon>
        <taxon>Clostridia</taxon>
        <taxon>Eubacteriales</taxon>
        <taxon>Clostridiaceae</taxon>
        <taxon>Clostridium</taxon>
    </lineage>
</organism>
<dbReference type="Proteomes" id="UP000622687">
    <property type="component" value="Unassembled WGS sequence"/>
</dbReference>
<dbReference type="AlphaFoldDB" id="A0A934M2U2"/>
<comment type="caution">
    <text evidence="1">The sequence shown here is derived from an EMBL/GenBank/DDBJ whole genome shotgun (WGS) entry which is preliminary data.</text>
</comment>
<reference evidence="1" key="1">
    <citation type="submission" date="2020-12" db="EMBL/GenBank/DDBJ databases">
        <title>Clostridium thailandense sp. nov., a novel acetogenic bacterium isolated from peat land soil in Thailand.</title>
        <authorList>
            <person name="Chaikitkaew S."/>
            <person name="Birkeland N.K."/>
        </authorList>
    </citation>
    <scope>NUCLEOTIDE SEQUENCE</scope>
    <source>
        <strain evidence="1">DSM 17425</strain>
    </source>
</reference>
<dbReference type="EMBL" id="JAEEGB010000006">
    <property type="protein sequence ID" value="MBI6872487.1"/>
    <property type="molecule type" value="Genomic_DNA"/>
</dbReference>